<organism evidence="2 3">
    <name type="scientific">Portunus trituberculatus</name>
    <name type="common">Swimming crab</name>
    <name type="synonym">Neptunus trituberculatus</name>
    <dbReference type="NCBI Taxonomy" id="210409"/>
    <lineage>
        <taxon>Eukaryota</taxon>
        <taxon>Metazoa</taxon>
        <taxon>Ecdysozoa</taxon>
        <taxon>Arthropoda</taxon>
        <taxon>Crustacea</taxon>
        <taxon>Multicrustacea</taxon>
        <taxon>Malacostraca</taxon>
        <taxon>Eumalacostraca</taxon>
        <taxon>Eucarida</taxon>
        <taxon>Decapoda</taxon>
        <taxon>Pleocyemata</taxon>
        <taxon>Brachyura</taxon>
        <taxon>Eubrachyura</taxon>
        <taxon>Portunoidea</taxon>
        <taxon>Portunidae</taxon>
        <taxon>Portuninae</taxon>
        <taxon>Portunus</taxon>
    </lineage>
</organism>
<feature type="compositionally biased region" description="Polar residues" evidence="1">
    <location>
        <begin position="1"/>
        <end position="13"/>
    </location>
</feature>
<sequence>MFSLCSRQFNSAGESHEKGQRVAAWRTKEEEEEEEKRRRGKTGPFNRRGRTRTPRRVGKKINIPSHKHYLSLPFPSPPSTLPPSGVQKTKAGCEVSP</sequence>
<gene>
    <name evidence="2" type="ORF">E2C01_075471</name>
</gene>
<reference evidence="2 3" key="1">
    <citation type="submission" date="2019-05" db="EMBL/GenBank/DDBJ databases">
        <title>Another draft genome of Portunus trituberculatus and its Hox gene families provides insights of decapod evolution.</title>
        <authorList>
            <person name="Jeong J.-H."/>
            <person name="Song I."/>
            <person name="Kim S."/>
            <person name="Choi T."/>
            <person name="Kim D."/>
            <person name="Ryu S."/>
            <person name="Kim W."/>
        </authorList>
    </citation>
    <scope>NUCLEOTIDE SEQUENCE [LARGE SCALE GENOMIC DNA]</scope>
    <source>
        <tissue evidence="2">Muscle</tissue>
    </source>
</reference>
<keyword evidence="3" id="KW-1185">Reference proteome</keyword>
<dbReference type="Proteomes" id="UP000324222">
    <property type="component" value="Unassembled WGS sequence"/>
</dbReference>
<accession>A0A5B7IF53</accession>
<dbReference type="EMBL" id="VSRR010055278">
    <property type="protein sequence ID" value="MPC80875.1"/>
    <property type="molecule type" value="Genomic_DNA"/>
</dbReference>
<dbReference type="AlphaFoldDB" id="A0A5B7IF53"/>
<name>A0A5B7IF53_PORTR</name>
<evidence type="ECO:0000256" key="1">
    <source>
        <dbReference type="SAM" id="MobiDB-lite"/>
    </source>
</evidence>
<feature type="region of interest" description="Disordered" evidence="1">
    <location>
        <begin position="1"/>
        <end position="97"/>
    </location>
</feature>
<feature type="compositionally biased region" description="Basic residues" evidence="1">
    <location>
        <begin position="47"/>
        <end position="69"/>
    </location>
</feature>
<comment type="caution">
    <text evidence="2">The sequence shown here is derived from an EMBL/GenBank/DDBJ whole genome shotgun (WGS) entry which is preliminary data.</text>
</comment>
<evidence type="ECO:0000313" key="3">
    <source>
        <dbReference type="Proteomes" id="UP000324222"/>
    </source>
</evidence>
<proteinExistence type="predicted"/>
<protein>
    <submittedName>
        <fullName evidence="2">Uncharacterized protein</fullName>
    </submittedName>
</protein>
<evidence type="ECO:0000313" key="2">
    <source>
        <dbReference type="EMBL" id="MPC80875.1"/>
    </source>
</evidence>